<dbReference type="SMART" id="SM00382">
    <property type="entry name" value="AAA"/>
    <property type="match status" value="1"/>
</dbReference>
<dbReference type="InterPro" id="IPR015854">
    <property type="entry name" value="ABC_transpr_LolD-like"/>
</dbReference>
<dbReference type="PROSITE" id="PS50042">
    <property type="entry name" value="CNMP_BINDING_3"/>
    <property type="match status" value="1"/>
</dbReference>
<evidence type="ECO:0000256" key="6">
    <source>
        <dbReference type="SAM" id="MobiDB-lite"/>
    </source>
</evidence>
<keyword evidence="7" id="KW-0812">Transmembrane</keyword>
<keyword evidence="7" id="KW-1133">Transmembrane helix</keyword>
<dbReference type="AlphaFoldDB" id="A0A0U1D4Q3"/>
<dbReference type="GO" id="GO:0005524">
    <property type="term" value="F:ATP binding"/>
    <property type="evidence" value="ECO:0007669"/>
    <property type="project" value="UniProtKB-KW"/>
</dbReference>
<dbReference type="InterPro" id="IPR025857">
    <property type="entry name" value="MacB_PCD"/>
</dbReference>
<comment type="similarity">
    <text evidence="5">Belongs to the ABC-4 integral membrane protein family.</text>
</comment>
<feature type="transmembrane region" description="Helical" evidence="7">
    <location>
        <begin position="230"/>
        <end position="252"/>
    </location>
</feature>
<dbReference type="Proteomes" id="UP000182227">
    <property type="component" value="Unassembled WGS sequence"/>
</dbReference>
<evidence type="ECO:0000313" key="10">
    <source>
        <dbReference type="EMBL" id="CQD08194.1"/>
    </source>
</evidence>
<comment type="similarity">
    <text evidence="1">Belongs to the ABC transporter superfamily.</text>
</comment>
<evidence type="ECO:0000256" key="7">
    <source>
        <dbReference type="SAM" id="Phobius"/>
    </source>
</evidence>
<dbReference type="CDD" id="cd03255">
    <property type="entry name" value="ABC_MJ0796_LolCDE_FtsE"/>
    <property type="match status" value="1"/>
</dbReference>
<dbReference type="InterPro" id="IPR027417">
    <property type="entry name" value="P-loop_NTPase"/>
</dbReference>
<dbReference type="SMART" id="SM00100">
    <property type="entry name" value="cNMP"/>
    <property type="match status" value="1"/>
</dbReference>
<evidence type="ECO:0000259" key="9">
    <source>
        <dbReference type="PROSITE" id="PS50893"/>
    </source>
</evidence>
<sequence length="697" mass="73927">MLIAALRDLQWRRRRFMIAAVGTALVFAMTLVLTGLANGFRVEAERSVDALHLDAFMIKEGAAGPFLGSAPLPLTDVQRAARLPGVTAAVPLVYGSSTIPNNGTPRNVNVFGVPEQGPGTPTLKEGRAPHTPGEVAVSTTMGQPIGADVAIGASLLRVVGLVDDLTALAAQDNVYLTVPGAQQLLFSGQKLISSVGIVGAPGAAPPEFRIVDRAGAIDDMVRPLRGANQAMSLMAGLLWAVAALIVGSVIYLSALERTRDFAVFKAVGVATRSIMGGLAMQAVTSRCWPPCWARACRWCWGRRSRCAATSLPPPSWLSRSLPSVSACWPAWPGCAAPSPSTPPWRSEDPDMADLLVKDLVVEYSSGGYAVRPIDGLDLDVPAGSLAILLGPSGCGKTTLLSCLGGILKPTAGRIEFGDIDVTTLNKKALSDYRRDTVGIVFQAFNLVPSLTALENVMVPLRAAGMSRYGARERAMELLTRVGLKDRLHHRPGNLSGGQQQRVAVARAIALDPPLILADEPTAHLDFIQVEEVLRLIRELASDERVVVVATHDTRILPLADKVVELVPHVAVEHEGPETITVDAGEVLFSQGEMGDLIYIVTAGEIELARELSSGGEEVIKVVGPGDYFGEMGPLFSLPRSATARAKTDARIVGYTVQAFRELLGPTGAKNLIGRSEPEDPTSDSGFRQGVPSARSKE</sequence>
<dbReference type="InterPro" id="IPR003593">
    <property type="entry name" value="AAA+_ATPase"/>
</dbReference>
<dbReference type="InterPro" id="IPR018490">
    <property type="entry name" value="cNMP-bd_dom_sf"/>
</dbReference>
<dbReference type="PANTHER" id="PTHR24220">
    <property type="entry name" value="IMPORT ATP-BINDING PROTEIN"/>
    <property type="match status" value="1"/>
</dbReference>
<feature type="transmembrane region" description="Helical" evidence="7">
    <location>
        <begin position="16"/>
        <end position="37"/>
    </location>
</feature>
<evidence type="ECO:0000256" key="3">
    <source>
        <dbReference type="ARBA" id="ARBA00022741"/>
    </source>
</evidence>
<evidence type="ECO:0000256" key="4">
    <source>
        <dbReference type="ARBA" id="ARBA00022840"/>
    </source>
</evidence>
<dbReference type="InterPro" id="IPR000595">
    <property type="entry name" value="cNMP-bd_dom"/>
</dbReference>
<dbReference type="GO" id="GO:0016887">
    <property type="term" value="F:ATP hydrolysis activity"/>
    <property type="evidence" value="ECO:0007669"/>
    <property type="project" value="InterPro"/>
</dbReference>
<keyword evidence="3" id="KW-0547">Nucleotide-binding</keyword>
<dbReference type="InterPro" id="IPR014710">
    <property type="entry name" value="RmlC-like_jellyroll"/>
</dbReference>
<dbReference type="SUPFAM" id="SSF52540">
    <property type="entry name" value="P-loop containing nucleoside triphosphate hydrolases"/>
    <property type="match status" value="1"/>
</dbReference>
<feature type="region of interest" description="Disordered" evidence="6">
    <location>
        <begin position="667"/>
        <end position="697"/>
    </location>
</feature>
<dbReference type="Gene3D" id="2.60.120.10">
    <property type="entry name" value="Jelly Rolls"/>
    <property type="match status" value="1"/>
</dbReference>
<dbReference type="GO" id="GO:0005886">
    <property type="term" value="C:plasma membrane"/>
    <property type="evidence" value="ECO:0007669"/>
    <property type="project" value="TreeGrafter"/>
</dbReference>
<dbReference type="InterPro" id="IPR003439">
    <property type="entry name" value="ABC_transporter-like_ATP-bd"/>
</dbReference>
<evidence type="ECO:0000259" key="8">
    <source>
        <dbReference type="PROSITE" id="PS50042"/>
    </source>
</evidence>
<feature type="domain" description="ABC transporter" evidence="9">
    <location>
        <begin position="354"/>
        <end position="599"/>
    </location>
</feature>
<keyword evidence="4" id="KW-0067">ATP-binding</keyword>
<organism evidence="10 11">
    <name type="scientific">Mycolicibacterium conceptionense</name>
    <dbReference type="NCBI Taxonomy" id="451644"/>
    <lineage>
        <taxon>Bacteria</taxon>
        <taxon>Bacillati</taxon>
        <taxon>Actinomycetota</taxon>
        <taxon>Actinomycetes</taxon>
        <taxon>Mycobacteriales</taxon>
        <taxon>Mycobacteriaceae</taxon>
        <taxon>Mycolicibacterium</taxon>
    </lineage>
</organism>
<feature type="domain" description="Cyclic nucleotide-binding" evidence="8">
    <location>
        <begin position="581"/>
        <end position="666"/>
    </location>
</feature>
<dbReference type="GO" id="GO:0022857">
    <property type="term" value="F:transmembrane transporter activity"/>
    <property type="evidence" value="ECO:0007669"/>
    <property type="project" value="TreeGrafter"/>
</dbReference>
<dbReference type="Pfam" id="PF00027">
    <property type="entry name" value="cNMP_binding"/>
    <property type="match status" value="1"/>
</dbReference>
<dbReference type="FunFam" id="3.40.50.300:FF:001448">
    <property type="entry name" value="Glutamine ABC transporter ATP-binding protein"/>
    <property type="match status" value="1"/>
</dbReference>
<accession>A0A0U1D4Q3</accession>
<dbReference type="InterPro" id="IPR017871">
    <property type="entry name" value="ABC_transporter-like_CS"/>
</dbReference>
<evidence type="ECO:0000256" key="5">
    <source>
        <dbReference type="ARBA" id="ARBA00038076"/>
    </source>
</evidence>
<gene>
    <name evidence="10" type="ORF">BN970_01583</name>
</gene>
<dbReference type="PROSITE" id="PS50893">
    <property type="entry name" value="ABC_TRANSPORTER_2"/>
    <property type="match status" value="1"/>
</dbReference>
<evidence type="ECO:0000313" key="11">
    <source>
        <dbReference type="Proteomes" id="UP000182227"/>
    </source>
</evidence>
<name>A0A0U1D4Q3_9MYCO</name>
<protein>
    <submittedName>
        <fullName evidence="10">Antimicrobial peptide ABC transporter ATPase</fullName>
    </submittedName>
</protein>
<evidence type="ECO:0000256" key="1">
    <source>
        <dbReference type="ARBA" id="ARBA00005417"/>
    </source>
</evidence>
<dbReference type="Pfam" id="PF12704">
    <property type="entry name" value="MacB_PCD"/>
    <property type="match status" value="1"/>
</dbReference>
<dbReference type="SUPFAM" id="SSF51206">
    <property type="entry name" value="cAMP-binding domain-like"/>
    <property type="match status" value="1"/>
</dbReference>
<dbReference type="Pfam" id="PF00005">
    <property type="entry name" value="ABC_tran"/>
    <property type="match status" value="1"/>
</dbReference>
<dbReference type="PROSITE" id="PS00211">
    <property type="entry name" value="ABC_TRANSPORTER_1"/>
    <property type="match status" value="1"/>
</dbReference>
<dbReference type="Gene3D" id="3.40.50.300">
    <property type="entry name" value="P-loop containing nucleotide triphosphate hydrolases"/>
    <property type="match status" value="1"/>
</dbReference>
<keyword evidence="2" id="KW-0813">Transport</keyword>
<dbReference type="PRINTS" id="PR00103">
    <property type="entry name" value="CAMPKINASE"/>
</dbReference>
<evidence type="ECO:0000256" key="2">
    <source>
        <dbReference type="ARBA" id="ARBA00022448"/>
    </source>
</evidence>
<reference evidence="10 11" key="1">
    <citation type="submission" date="2015-03" db="EMBL/GenBank/DDBJ databases">
        <authorList>
            <person name="Murphy D."/>
        </authorList>
    </citation>
    <scope>NUCLEOTIDE SEQUENCE [LARGE SCALE GENOMIC DNA]</scope>
    <source>
        <strain evidence="10 11">D16</strain>
    </source>
</reference>
<dbReference type="InterPro" id="IPR017911">
    <property type="entry name" value="MacB-like_ATP-bd"/>
</dbReference>
<dbReference type="CDD" id="cd00038">
    <property type="entry name" value="CAP_ED"/>
    <property type="match status" value="1"/>
</dbReference>
<dbReference type="EMBL" id="CTEF01000001">
    <property type="protein sequence ID" value="CQD08194.1"/>
    <property type="molecule type" value="Genomic_DNA"/>
</dbReference>
<proteinExistence type="inferred from homology"/>
<dbReference type="PANTHER" id="PTHR24220:SF689">
    <property type="entry name" value="LIPOPROTEIN-RELEASING SYSTEM ATP-BINDING PROTEIN LOLD"/>
    <property type="match status" value="1"/>
</dbReference>
<keyword evidence="7" id="KW-0472">Membrane</keyword>